<dbReference type="InterPro" id="IPR006680">
    <property type="entry name" value="Amidohydro-rel"/>
</dbReference>
<evidence type="ECO:0000259" key="10">
    <source>
        <dbReference type="Pfam" id="PF01979"/>
    </source>
</evidence>
<dbReference type="GeneTree" id="ENSGT01030000234527"/>
<dbReference type="GeneID" id="102365245"/>
<evidence type="ECO:0000256" key="9">
    <source>
        <dbReference type="ARBA" id="ARBA00022833"/>
    </source>
</evidence>
<comment type="pathway">
    <text evidence="3">Nitrogen metabolism; (S)-allantoin degradation; allantoate from (S)-allantoin: step 1/1.</text>
</comment>
<comment type="similarity">
    <text evidence="4">Belongs to the metallo-dependent hydrolases superfamily. Allantoinase family.</text>
</comment>
<evidence type="ECO:0000256" key="6">
    <source>
        <dbReference type="ARBA" id="ARBA00012863"/>
    </source>
</evidence>
<dbReference type="GO" id="GO:0000256">
    <property type="term" value="P:allantoin catabolic process"/>
    <property type="evidence" value="ECO:0007669"/>
    <property type="project" value="UniProtKB-UniPathway"/>
</dbReference>
<sequence>MELGSEISIVRSSRVVLRETIIPADIVIQDGKIAKILSRRQAAFQTKGKVLDVGNQLVMPGIIDSHVHVNEPGRTAWEGYRTATRAAAAGGVTTIVDMPLNCIPPTTTLENLEVKLQAAKGQCYVDTAFWGGVIPDNESELQPMMKAGVAGFKCFMVPSGVSEFPHVSEMHLTDAMAELKDTGTVLLFHAEKELHSSKSKPSDPCEYKTFLDSRPDEMEVEAIWTVSELCLRYNVRCHIVHLSSAKALPIIEKARQAGAPLTVETTHHYLNLSAAGIPGGATLYKSCPPIRGRDNQERLWSALKAGQIDMVVSDHSPCTADLKQLESGDFMAAWGGISSLQFGLSLFWTSAKRRGFSLPDLVKLMCQNPAQLCRLEGRKGVIAPGMDADIVIWDPEKQFEIKEELIHHKNKLTPYLGFQLQGEVLATIVRGKLVYFRGRFSPQALGKSILVDYNMPEIPPKRYY</sequence>
<evidence type="ECO:0000256" key="7">
    <source>
        <dbReference type="ARBA" id="ARBA00022723"/>
    </source>
</evidence>
<dbReference type="InterPro" id="IPR017593">
    <property type="entry name" value="Allantoinase"/>
</dbReference>
<dbReference type="FunFam" id="3.20.20.140:FF:000032">
    <property type="entry name" value="Allantoinase Dal1"/>
    <property type="match status" value="1"/>
</dbReference>
<dbReference type="EMBL" id="AFYH01081025">
    <property type="status" value="NOT_ANNOTATED_CDS"/>
    <property type="molecule type" value="Genomic_DNA"/>
</dbReference>
<dbReference type="PANTHER" id="PTHR43668">
    <property type="entry name" value="ALLANTOINASE"/>
    <property type="match status" value="1"/>
</dbReference>
<dbReference type="eggNOG" id="KOG2584">
    <property type="taxonomic scope" value="Eukaryota"/>
</dbReference>
<dbReference type="HOGENOM" id="CLU_015572_4_0_1"/>
<evidence type="ECO:0000256" key="3">
    <source>
        <dbReference type="ARBA" id="ARBA00004968"/>
    </source>
</evidence>
<evidence type="ECO:0000313" key="11">
    <source>
        <dbReference type="Ensembl" id="ENSLACP00000023255.1"/>
    </source>
</evidence>
<dbReference type="GO" id="GO:0008270">
    <property type="term" value="F:zinc ion binding"/>
    <property type="evidence" value="ECO:0007669"/>
    <property type="project" value="InterPro"/>
</dbReference>
<dbReference type="STRING" id="7897.ENSLACP00000023255"/>
<evidence type="ECO:0000256" key="4">
    <source>
        <dbReference type="ARBA" id="ARBA00010368"/>
    </source>
</evidence>
<keyword evidence="7" id="KW-0479">Metal-binding</keyword>
<dbReference type="InterPro" id="IPR011059">
    <property type="entry name" value="Metal-dep_hydrolase_composite"/>
</dbReference>
<keyword evidence="12" id="KW-1185">Reference proteome</keyword>
<dbReference type="SUPFAM" id="SSF51338">
    <property type="entry name" value="Composite domain of metallo-dependent hydrolases"/>
    <property type="match status" value="1"/>
</dbReference>
<feature type="domain" description="Amidohydrolase-related" evidence="10">
    <location>
        <begin position="57"/>
        <end position="434"/>
    </location>
</feature>
<keyword evidence="8" id="KW-0378">Hydrolase</keyword>
<dbReference type="GO" id="GO:0004038">
    <property type="term" value="F:allantoinase activity"/>
    <property type="evidence" value="ECO:0007669"/>
    <property type="project" value="UniProtKB-EC"/>
</dbReference>
<dbReference type="RefSeq" id="XP_005997239.1">
    <property type="nucleotide sequence ID" value="XM_005997177.3"/>
</dbReference>
<comment type="catalytic activity">
    <reaction evidence="1">
        <text>(S)-allantoin + H2O = allantoate + H(+)</text>
        <dbReference type="Rhea" id="RHEA:17029"/>
        <dbReference type="ChEBI" id="CHEBI:15377"/>
        <dbReference type="ChEBI" id="CHEBI:15378"/>
        <dbReference type="ChEBI" id="CHEBI:15678"/>
        <dbReference type="ChEBI" id="CHEBI:17536"/>
        <dbReference type="EC" id="3.5.2.5"/>
    </reaction>
</comment>
<gene>
    <name evidence="11" type="primary">ZGC:103559</name>
</gene>
<reference evidence="11" key="3">
    <citation type="submission" date="2025-09" db="UniProtKB">
        <authorList>
            <consortium name="Ensembl"/>
        </authorList>
    </citation>
    <scope>IDENTIFICATION</scope>
</reference>
<dbReference type="GO" id="GO:0006145">
    <property type="term" value="P:purine nucleobase catabolic process"/>
    <property type="evidence" value="ECO:0007669"/>
    <property type="project" value="TreeGrafter"/>
</dbReference>
<dbReference type="Gene3D" id="3.20.20.140">
    <property type="entry name" value="Metal-dependent hydrolases"/>
    <property type="match status" value="1"/>
</dbReference>
<dbReference type="AlphaFoldDB" id="M3XKJ9"/>
<dbReference type="GO" id="GO:0005737">
    <property type="term" value="C:cytoplasm"/>
    <property type="evidence" value="ECO:0007669"/>
    <property type="project" value="TreeGrafter"/>
</dbReference>
<dbReference type="GO" id="GO:0050897">
    <property type="term" value="F:cobalt ion binding"/>
    <property type="evidence" value="ECO:0007669"/>
    <property type="project" value="InterPro"/>
</dbReference>
<comment type="subunit">
    <text evidence="5">Homotetramer.</text>
</comment>
<name>M3XKJ9_LATCH</name>
<organism evidence="11 12">
    <name type="scientific">Latimeria chalumnae</name>
    <name type="common">Coelacanth</name>
    <dbReference type="NCBI Taxonomy" id="7897"/>
    <lineage>
        <taxon>Eukaryota</taxon>
        <taxon>Metazoa</taxon>
        <taxon>Chordata</taxon>
        <taxon>Craniata</taxon>
        <taxon>Vertebrata</taxon>
        <taxon>Euteleostomi</taxon>
        <taxon>Coelacanthiformes</taxon>
        <taxon>Coelacanthidae</taxon>
        <taxon>Latimeria</taxon>
    </lineage>
</organism>
<dbReference type="OMA" id="SRLHVCH"/>
<evidence type="ECO:0000313" key="12">
    <source>
        <dbReference type="Proteomes" id="UP000008672"/>
    </source>
</evidence>
<keyword evidence="9" id="KW-0862">Zinc</keyword>
<reference evidence="11" key="2">
    <citation type="submission" date="2025-08" db="UniProtKB">
        <authorList>
            <consortium name="Ensembl"/>
        </authorList>
    </citation>
    <scope>IDENTIFICATION</scope>
</reference>
<dbReference type="InterPro" id="IPR032466">
    <property type="entry name" value="Metal_Hydrolase"/>
</dbReference>
<dbReference type="InterPro" id="IPR002195">
    <property type="entry name" value="Dihydroorotase_CS"/>
</dbReference>
<evidence type="ECO:0000256" key="1">
    <source>
        <dbReference type="ARBA" id="ARBA00001756"/>
    </source>
</evidence>
<dbReference type="Ensembl" id="ENSLACT00000026068.1">
    <property type="protein sequence ID" value="ENSLACP00000023255.1"/>
    <property type="gene ID" value="ENSLACG00000007160.2"/>
</dbReference>
<accession>M3XKJ9</accession>
<dbReference type="EC" id="3.5.2.5" evidence="6"/>
<dbReference type="InterPro" id="IPR050138">
    <property type="entry name" value="DHOase/Allantoinase_Hydrolase"/>
</dbReference>
<dbReference type="KEGG" id="lcm:102365245"/>
<dbReference type="Proteomes" id="UP000008672">
    <property type="component" value="Unassembled WGS sequence"/>
</dbReference>
<reference evidence="12" key="1">
    <citation type="submission" date="2011-08" db="EMBL/GenBank/DDBJ databases">
        <title>The draft genome of Latimeria chalumnae.</title>
        <authorList>
            <person name="Di Palma F."/>
            <person name="Alfoldi J."/>
            <person name="Johnson J."/>
            <person name="Berlin A."/>
            <person name="Gnerre S."/>
            <person name="Jaffe D."/>
            <person name="MacCallum I."/>
            <person name="Young S."/>
            <person name="Walker B.J."/>
            <person name="Lander E."/>
            <person name="Lindblad-Toh K."/>
        </authorList>
    </citation>
    <scope>NUCLEOTIDE SEQUENCE [LARGE SCALE GENOMIC DNA]</scope>
    <source>
        <strain evidence="12">Wild caught</strain>
    </source>
</reference>
<dbReference type="Pfam" id="PF01979">
    <property type="entry name" value="Amidohydro_1"/>
    <property type="match status" value="1"/>
</dbReference>
<evidence type="ECO:0000256" key="8">
    <source>
        <dbReference type="ARBA" id="ARBA00022801"/>
    </source>
</evidence>
<dbReference type="EMBL" id="AFYH01081026">
    <property type="status" value="NOT_ANNOTATED_CDS"/>
    <property type="molecule type" value="Genomic_DNA"/>
</dbReference>
<proteinExistence type="inferred from homology"/>
<evidence type="ECO:0000256" key="2">
    <source>
        <dbReference type="ARBA" id="ARBA00001947"/>
    </source>
</evidence>
<dbReference type="PROSITE" id="PS00482">
    <property type="entry name" value="DIHYDROOROTASE_1"/>
    <property type="match status" value="1"/>
</dbReference>
<dbReference type="UniPathway" id="UPA00395">
    <property type="reaction ID" value="UER00653"/>
</dbReference>
<dbReference type="PANTHER" id="PTHR43668:SF2">
    <property type="entry name" value="ALLANTOINASE"/>
    <property type="match status" value="1"/>
</dbReference>
<dbReference type="NCBIfam" id="TIGR03178">
    <property type="entry name" value="allantoinase"/>
    <property type="match status" value="1"/>
</dbReference>
<dbReference type="OrthoDB" id="1924787at2759"/>
<dbReference type="InParanoid" id="M3XKJ9"/>
<evidence type="ECO:0000256" key="5">
    <source>
        <dbReference type="ARBA" id="ARBA00011881"/>
    </source>
</evidence>
<comment type="cofactor">
    <cofactor evidence="2">
        <name>Zn(2+)</name>
        <dbReference type="ChEBI" id="CHEBI:29105"/>
    </cofactor>
</comment>
<dbReference type="SUPFAM" id="SSF51556">
    <property type="entry name" value="Metallo-dependent hydrolases"/>
    <property type="match status" value="1"/>
</dbReference>
<protein>
    <recommendedName>
        <fullName evidence="6">allantoinase</fullName>
        <ecNumber evidence="6">3.5.2.5</ecNumber>
    </recommendedName>
</protein>